<protein>
    <submittedName>
        <fullName evidence="1">Uncharacterized protein</fullName>
    </submittedName>
</protein>
<accession>A0A0V1HU14</accession>
<sequence>MLPRLEKLMAAVTAAKLAVQIVLSWIGSEARNWKPFIQNRVELIQQLTKPKSWKYCSSESS</sequence>
<comment type="caution">
    <text evidence="1">The sequence shown here is derived from an EMBL/GenBank/DDBJ whole genome shotgun (WGS) entry which is preliminary data.</text>
</comment>
<proteinExistence type="predicted"/>
<keyword evidence="2" id="KW-1185">Reference proteome</keyword>
<evidence type="ECO:0000313" key="2">
    <source>
        <dbReference type="Proteomes" id="UP000055024"/>
    </source>
</evidence>
<dbReference type="OrthoDB" id="5872779at2759"/>
<dbReference type="Proteomes" id="UP000055024">
    <property type="component" value="Unassembled WGS sequence"/>
</dbReference>
<reference evidence="1 2" key="1">
    <citation type="submission" date="2015-01" db="EMBL/GenBank/DDBJ databases">
        <title>Evolution of Trichinella species and genotypes.</title>
        <authorList>
            <person name="Korhonen P.K."/>
            <person name="Edoardo P."/>
            <person name="Giuseppe L.R."/>
            <person name="Gasser R.B."/>
        </authorList>
    </citation>
    <scope>NUCLEOTIDE SEQUENCE [LARGE SCALE GENOMIC DNA]</scope>
    <source>
        <strain evidence="1">ISS1029</strain>
    </source>
</reference>
<organism evidence="1 2">
    <name type="scientific">Trichinella zimbabwensis</name>
    <dbReference type="NCBI Taxonomy" id="268475"/>
    <lineage>
        <taxon>Eukaryota</taxon>
        <taxon>Metazoa</taxon>
        <taxon>Ecdysozoa</taxon>
        <taxon>Nematoda</taxon>
        <taxon>Enoplea</taxon>
        <taxon>Dorylaimia</taxon>
        <taxon>Trichinellida</taxon>
        <taxon>Trichinellidae</taxon>
        <taxon>Trichinella</taxon>
    </lineage>
</organism>
<name>A0A0V1HU14_9BILA</name>
<dbReference type="EMBL" id="JYDP01000027">
    <property type="protein sequence ID" value="KRZ14108.1"/>
    <property type="molecule type" value="Genomic_DNA"/>
</dbReference>
<dbReference type="AlphaFoldDB" id="A0A0V1HU14"/>
<evidence type="ECO:0000313" key="1">
    <source>
        <dbReference type="EMBL" id="KRZ14108.1"/>
    </source>
</evidence>
<gene>
    <name evidence="1" type="ORF">T11_11710</name>
</gene>